<evidence type="ECO:0000313" key="4">
    <source>
        <dbReference type="Proteomes" id="UP000440732"/>
    </source>
</evidence>
<protein>
    <submittedName>
        <fullName evidence="1">Uncharacterized protein</fullName>
    </submittedName>
</protein>
<evidence type="ECO:0000313" key="2">
    <source>
        <dbReference type="EMBL" id="KAE9286449.1"/>
    </source>
</evidence>
<sequence>MRECAAAEMGRGADALGAAAALGVTLIHVGRRVPVFLTRLLAFGDGALVAMRLFWKKALSQRLLRASSAGSMLKLGCSRA</sequence>
<dbReference type="EMBL" id="QXGA01001971">
    <property type="protein sequence ID" value="KAE9106331.1"/>
    <property type="molecule type" value="Genomic_DNA"/>
</dbReference>
<dbReference type="EMBL" id="QXGE01001956">
    <property type="protein sequence ID" value="KAE9286449.1"/>
    <property type="molecule type" value="Genomic_DNA"/>
</dbReference>
<proteinExistence type="predicted"/>
<gene>
    <name evidence="2" type="ORF">PF001_g21440</name>
    <name evidence="1" type="ORF">PF006_g21398</name>
</gene>
<comment type="caution">
    <text evidence="1">The sequence shown here is derived from an EMBL/GenBank/DDBJ whole genome shotgun (WGS) entry which is preliminary data.</text>
</comment>
<dbReference type="Proteomes" id="UP000440732">
    <property type="component" value="Unassembled WGS sequence"/>
</dbReference>
<accession>A0A6A3S028</accession>
<organism evidence="1 4">
    <name type="scientific">Phytophthora fragariae</name>
    <dbReference type="NCBI Taxonomy" id="53985"/>
    <lineage>
        <taxon>Eukaryota</taxon>
        <taxon>Sar</taxon>
        <taxon>Stramenopiles</taxon>
        <taxon>Oomycota</taxon>
        <taxon>Peronosporomycetes</taxon>
        <taxon>Peronosporales</taxon>
        <taxon>Peronosporaceae</taxon>
        <taxon>Phytophthora</taxon>
    </lineage>
</organism>
<dbReference type="Proteomes" id="UP000437068">
    <property type="component" value="Unassembled WGS sequence"/>
</dbReference>
<dbReference type="AlphaFoldDB" id="A0A6A3S028"/>
<reference evidence="3 4" key="1">
    <citation type="submission" date="2018-08" db="EMBL/GenBank/DDBJ databases">
        <title>Genomic investigation of the strawberry pathogen Phytophthora fragariae indicates pathogenicity is determined by transcriptional variation in three key races.</title>
        <authorList>
            <person name="Adams T.M."/>
            <person name="Armitage A.D."/>
            <person name="Sobczyk M.K."/>
            <person name="Bates H.J."/>
            <person name="Dunwell J.M."/>
            <person name="Nellist C.F."/>
            <person name="Harrison R.J."/>
        </authorList>
    </citation>
    <scope>NUCLEOTIDE SEQUENCE [LARGE SCALE GENOMIC DNA]</scope>
    <source>
        <strain evidence="2 3">A4</strain>
        <strain evidence="1 4">NOV-5</strain>
    </source>
</reference>
<evidence type="ECO:0000313" key="1">
    <source>
        <dbReference type="EMBL" id="KAE9106331.1"/>
    </source>
</evidence>
<name>A0A6A3S028_9STRA</name>
<evidence type="ECO:0000313" key="3">
    <source>
        <dbReference type="Proteomes" id="UP000437068"/>
    </source>
</evidence>